<evidence type="ECO:0000256" key="4">
    <source>
        <dbReference type="ARBA" id="ARBA00022679"/>
    </source>
</evidence>
<dbReference type="InterPro" id="IPR014776">
    <property type="entry name" value="4pyrrole_Mease_sub2"/>
</dbReference>
<dbReference type="PANTHER" id="PTHR43182">
    <property type="entry name" value="COBALT-PRECORRIN-6B C(15)-METHYLTRANSFERASE (DECARBOXYLATING)"/>
    <property type="match status" value="1"/>
</dbReference>
<dbReference type="InterPro" id="IPR029063">
    <property type="entry name" value="SAM-dependent_MTases_sf"/>
</dbReference>
<dbReference type="InterPro" id="IPR014777">
    <property type="entry name" value="4pyrrole_Mease_sub1"/>
</dbReference>
<dbReference type="GO" id="GO:0046025">
    <property type="term" value="F:precorrin-6Y C5,15-methyltransferase (decarboxylating) activity"/>
    <property type="evidence" value="ECO:0007669"/>
    <property type="project" value="UniProtKB-EC"/>
</dbReference>
<accession>A0A6J4T0U3</accession>
<dbReference type="CDD" id="cd02440">
    <property type="entry name" value="AdoMet_MTases"/>
    <property type="match status" value="1"/>
</dbReference>
<dbReference type="Pfam" id="PF00590">
    <property type="entry name" value="TP_methylase"/>
    <property type="match status" value="1"/>
</dbReference>
<dbReference type="GO" id="GO:0032259">
    <property type="term" value="P:methylation"/>
    <property type="evidence" value="ECO:0007669"/>
    <property type="project" value="UniProtKB-KW"/>
</dbReference>
<gene>
    <name evidence="7" type="ORF">AVDCRST_MAG69-2437</name>
</gene>
<feature type="domain" description="Tetrapyrrole methylase" evidence="6">
    <location>
        <begin position="8"/>
        <end position="193"/>
    </location>
</feature>
<dbReference type="GO" id="GO:0008276">
    <property type="term" value="F:protein methyltransferase activity"/>
    <property type="evidence" value="ECO:0007669"/>
    <property type="project" value="InterPro"/>
</dbReference>
<evidence type="ECO:0000256" key="1">
    <source>
        <dbReference type="ARBA" id="ARBA00004953"/>
    </source>
</evidence>
<dbReference type="SUPFAM" id="SSF53790">
    <property type="entry name" value="Tetrapyrrole methylase"/>
    <property type="match status" value="1"/>
</dbReference>
<name>A0A6J4T0U3_9ACTN</name>
<reference evidence="7" key="1">
    <citation type="submission" date="2020-02" db="EMBL/GenBank/DDBJ databases">
        <authorList>
            <person name="Meier V. D."/>
        </authorList>
    </citation>
    <scope>NUCLEOTIDE SEQUENCE</scope>
    <source>
        <strain evidence="7">AVDCRST_MAG69</strain>
    </source>
</reference>
<dbReference type="InterPro" id="IPR050714">
    <property type="entry name" value="Cobalamin_biosynth_MTase"/>
</dbReference>
<protein>
    <submittedName>
        <fullName evidence="7">Precorrin-6Y C(5,15)-methyltransferase [decarboxylating]</fullName>
        <ecNumber evidence="7">2.1.1.132</ecNumber>
    </submittedName>
</protein>
<feature type="non-terminal residue" evidence="7">
    <location>
        <position position="1"/>
    </location>
</feature>
<evidence type="ECO:0000256" key="3">
    <source>
        <dbReference type="ARBA" id="ARBA00022603"/>
    </source>
</evidence>
<dbReference type="Gene3D" id="3.30.950.10">
    <property type="entry name" value="Methyltransferase, Cobalt-precorrin-4 Transmethylase, Domain 2"/>
    <property type="match status" value="1"/>
</dbReference>
<evidence type="ECO:0000256" key="5">
    <source>
        <dbReference type="ARBA" id="ARBA00022691"/>
    </source>
</evidence>
<dbReference type="InterPro" id="IPR006365">
    <property type="entry name" value="Cbl_synth_CobL"/>
</dbReference>
<keyword evidence="2" id="KW-0169">Cobalamin biosynthesis</keyword>
<dbReference type="PANTHER" id="PTHR43182:SF1">
    <property type="entry name" value="COBALT-PRECORRIN-7 C(5)-METHYLTRANSFERASE"/>
    <property type="match status" value="1"/>
</dbReference>
<comment type="pathway">
    <text evidence="1">Cofactor biosynthesis; adenosylcobalamin biosynthesis.</text>
</comment>
<evidence type="ECO:0000256" key="2">
    <source>
        <dbReference type="ARBA" id="ARBA00022573"/>
    </source>
</evidence>
<dbReference type="CDD" id="cd11644">
    <property type="entry name" value="Precorrin-6Y-MT"/>
    <property type="match status" value="1"/>
</dbReference>
<evidence type="ECO:0000259" key="6">
    <source>
        <dbReference type="Pfam" id="PF00590"/>
    </source>
</evidence>
<dbReference type="UniPathway" id="UPA00148"/>
<proteinExistence type="predicted"/>
<dbReference type="Gene3D" id="3.40.50.150">
    <property type="entry name" value="Vaccinia Virus protein VP39"/>
    <property type="match status" value="1"/>
</dbReference>
<sequence>VVSAGSEIVVVGIGADGWPGLGEGARQAVRTADAVVGSSRQLELLPEDVGAPKRAWPSPMEPLIEELVTRSTGTTCVLASGDPMLHGIGASLVRRAGARRVRVHPHPSAFAIACARLGWPSAEVELVSAVAREPEVVVRALQPGRRIVAYVTGAGGAATLSRVLSERGFGRSRFVVLEQLGGAAERILETTAAGWGSREADPLHAVAIEVVAGPGAAAYARVPGLPDAAYASDGQLTKRHVRAVTLAALAPGPGELLWDVGAGSGSIAIEWLRAEPTARATALEAREDRAARISANALDLGVPGLDVRIGRAPAALEDLPTPDAIFIGGGITTPGLLAGCWAALGTGGRIVANTVTLEGEQAVAAARAVHGGTLTRIEISHAEPVGGFTGWRAQMPVVQWSAIKGVGG</sequence>
<dbReference type="InterPro" id="IPR012818">
    <property type="entry name" value="CbiE"/>
</dbReference>
<organism evidence="7">
    <name type="scientific">uncultured Solirubrobacteraceae bacterium</name>
    <dbReference type="NCBI Taxonomy" id="1162706"/>
    <lineage>
        <taxon>Bacteria</taxon>
        <taxon>Bacillati</taxon>
        <taxon>Actinomycetota</taxon>
        <taxon>Thermoleophilia</taxon>
        <taxon>Solirubrobacterales</taxon>
        <taxon>Solirubrobacteraceae</taxon>
        <taxon>environmental samples</taxon>
    </lineage>
</organism>
<dbReference type="InterPro" id="IPR014008">
    <property type="entry name" value="Cbl_synth_MTase_CbiT"/>
</dbReference>
<dbReference type="EMBL" id="CADCVP010000265">
    <property type="protein sequence ID" value="CAA9510152.1"/>
    <property type="molecule type" value="Genomic_DNA"/>
</dbReference>
<dbReference type="GO" id="GO:0009236">
    <property type="term" value="P:cobalamin biosynthetic process"/>
    <property type="evidence" value="ECO:0007669"/>
    <property type="project" value="UniProtKB-UniPathway"/>
</dbReference>
<dbReference type="SUPFAM" id="SSF53335">
    <property type="entry name" value="S-adenosyl-L-methionine-dependent methyltransferases"/>
    <property type="match status" value="1"/>
</dbReference>
<dbReference type="NCBIfam" id="TIGR02467">
    <property type="entry name" value="CbiE"/>
    <property type="match status" value="1"/>
</dbReference>
<dbReference type="PIRSF" id="PIRSF036428">
    <property type="entry name" value="CobL"/>
    <property type="match status" value="1"/>
</dbReference>
<dbReference type="InterPro" id="IPR000878">
    <property type="entry name" value="4pyrrol_Mease"/>
</dbReference>
<evidence type="ECO:0000313" key="7">
    <source>
        <dbReference type="EMBL" id="CAA9510152.1"/>
    </source>
</evidence>
<dbReference type="AlphaFoldDB" id="A0A6J4T0U3"/>
<keyword evidence="3 7" id="KW-0489">Methyltransferase</keyword>
<dbReference type="EC" id="2.1.1.132" evidence="7"/>
<dbReference type="NCBIfam" id="TIGR02469">
    <property type="entry name" value="CbiT"/>
    <property type="match status" value="1"/>
</dbReference>
<dbReference type="Gene3D" id="3.40.1010.10">
    <property type="entry name" value="Cobalt-precorrin-4 Transmethylase, Domain 1"/>
    <property type="match status" value="1"/>
</dbReference>
<keyword evidence="4 7" id="KW-0808">Transferase</keyword>
<keyword evidence="5" id="KW-0949">S-adenosyl-L-methionine</keyword>
<dbReference type="InterPro" id="IPR035996">
    <property type="entry name" value="4pyrrol_Methylase_sf"/>
</dbReference>